<dbReference type="Proteomes" id="UP000777438">
    <property type="component" value="Unassembled WGS sequence"/>
</dbReference>
<evidence type="ECO:0000313" key="9">
    <source>
        <dbReference type="EMBL" id="KAH6897339.1"/>
    </source>
</evidence>
<dbReference type="InterPro" id="IPR017850">
    <property type="entry name" value="Alkaline_phosphatase_core_sf"/>
</dbReference>
<feature type="domain" description="Sulfatase N-terminal" evidence="8">
    <location>
        <begin position="58"/>
        <end position="405"/>
    </location>
</feature>
<proteinExistence type="inferred from homology"/>
<dbReference type="GO" id="GO:0018958">
    <property type="term" value="P:phenol-containing compound metabolic process"/>
    <property type="evidence" value="ECO:0007669"/>
    <property type="project" value="InterPro"/>
</dbReference>
<evidence type="ECO:0000256" key="1">
    <source>
        <dbReference type="ARBA" id="ARBA00008779"/>
    </source>
</evidence>
<dbReference type="InterPro" id="IPR000917">
    <property type="entry name" value="Sulfatase_N"/>
</dbReference>
<name>A0A9P9AXJ2_9HYPO</name>
<dbReference type="AlphaFoldDB" id="A0A9P9AXJ2"/>
<dbReference type="GO" id="GO:0004065">
    <property type="term" value="F:arylsulfatase activity"/>
    <property type="evidence" value="ECO:0007669"/>
    <property type="project" value="UniProtKB-UniRule"/>
</dbReference>
<evidence type="ECO:0000256" key="2">
    <source>
        <dbReference type="ARBA" id="ARBA00022729"/>
    </source>
</evidence>
<evidence type="ECO:0000256" key="7">
    <source>
        <dbReference type="SAM" id="SignalP"/>
    </source>
</evidence>
<comment type="PTM">
    <text evidence="6">The conversion to 3-oxoalanine (also known as C-formylglycine, FGly), of a serine or cysteine residue in prokaryotes and of a cysteine residue in eukaryotes, is critical for catalytic activity.</text>
</comment>
<evidence type="ECO:0000256" key="4">
    <source>
        <dbReference type="ARBA" id="ARBA00023180"/>
    </source>
</evidence>
<evidence type="ECO:0000256" key="5">
    <source>
        <dbReference type="PIRNR" id="PIRNR000972"/>
    </source>
</evidence>
<accession>A0A9P9AXJ2</accession>
<feature type="chain" id="PRO_5040386485" description="Arylsulfatase" evidence="7">
    <location>
        <begin position="26"/>
        <end position="605"/>
    </location>
</feature>
<dbReference type="SUPFAM" id="SSF53649">
    <property type="entry name" value="Alkaline phosphatase-like"/>
    <property type="match status" value="1"/>
</dbReference>
<dbReference type="OrthoDB" id="96314at2759"/>
<dbReference type="EMBL" id="JAGPYM010000003">
    <property type="protein sequence ID" value="KAH6897339.1"/>
    <property type="molecule type" value="Genomic_DNA"/>
</dbReference>
<dbReference type="PROSITE" id="PS00523">
    <property type="entry name" value="SULFATASE_1"/>
    <property type="match status" value="1"/>
</dbReference>
<dbReference type="CDD" id="cd16147">
    <property type="entry name" value="G6S"/>
    <property type="match status" value="1"/>
</dbReference>
<dbReference type="FunFam" id="3.40.720.10:FF:000051">
    <property type="entry name" value="Arylsulfatase"/>
    <property type="match status" value="1"/>
</dbReference>
<gene>
    <name evidence="9" type="ORF">B0T10DRAFT_182741</name>
</gene>
<feature type="modified residue" description="3-oxoalanine (Cys)" evidence="6">
    <location>
        <position position="102"/>
    </location>
</feature>
<sequence length="605" mass="67950">MQCKSWLRSASLLSISLLTASAVLAQHPEDQILLHGDDSAVASDGSEIFTETKSKDKKNIVFILTDDQDAVLDSVSYMPLLHKHIIKRGTSFVNHFTTTAICCPSRVALWTGKQPHNTNVTDVSPPYGGFPKFVSQGLNENYLPVWLQEAGYNTYYTGKLFNAHNIHNYDSPYPAAWTGTNFLIDPGTYSYLNPIFQKDNEPPVHHENEHTSDLIARHAQELLSDAIDAGKPFFLTIAPVAPHSNIDVNMGNNAPLMTTPIPLERHSHLFEGVGVPRSDNFNPDSPSGVSWIRKLSQLSESAVSYIDDFYRARLQSLQGVDEIIEQVVNQLEEAGILDDTYIIYSSDNGYHLGQHRLPPGKECGFDEDIRVPLFVRGPGVDADFLENTVTTHIDLAPTFLKLAGVELRPDFDGTPIPVKKDETDVKRHEHVAVEYWGIALAEGEIGGFDGKGQLLVRNNTYKGLRIVHESYDLYYSAWCSNEHELYDLKSDPGQLNNLVSREKGTIGPDLELLATSISRLVHRLDSLMMVLKSCKGNTCIEPWKILHPQGDVESLKDALETKFDEFYEQQVKVYFDRCEDGYIIDSEGPQVGYEYRDGLEWHHWT</sequence>
<comment type="caution">
    <text evidence="9">The sequence shown here is derived from an EMBL/GenBank/DDBJ whole genome shotgun (WGS) entry which is preliminary data.</text>
</comment>
<evidence type="ECO:0000256" key="3">
    <source>
        <dbReference type="ARBA" id="ARBA00022801"/>
    </source>
</evidence>
<feature type="signal peptide" evidence="7">
    <location>
        <begin position="1"/>
        <end position="25"/>
    </location>
</feature>
<dbReference type="InterPro" id="IPR024607">
    <property type="entry name" value="Sulfatase_CS"/>
</dbReference>
<dbReference type="PIRSF" id="PIRSF000972">
    <property type="entry name" value="Arylsulf_plant"/>
    <property type="match status" value="1"/>
</dbReference>
<keyword evidence="2 7" id="KW-0732">Signal</keyword>
<dbReference type="EC" id="3.1.6.1" evidence="5"/>
<reference evidence="9 10" key="1">
    <citation type="journal article" date="2021" name="Nat. Commun.">
        <title>Genetic determinants of endophytism in the Arabidopsis root mycobiome.</title>
        <authorList>
            <person name="Mesny F."/>
            <person name="Miyauchi S."/>
            <person name="Thiergart T."/>
            <person name="Pickel B."/>
            <person name="Atanasova L."/>
            <person name="Karlsson M."/>
            <person name="Huettel B."/>
            <person name="Barry K.W."/>
            <person name="Haridas S."/>
            <person name="Chen C."/>
            <person name="Bauer D."/>
            <person name="Andreopoulos W."/>
            <person name="Pangilinan J."/>
            <person name="LaButti K."/>
            <person name="Riley R."/>
            <person name="Lipzen A."/>
            <person name="Clum A."/>
            <person name="Drula E."/>
            <person name="Henrissat B."/>
            <person name="Kohler A."/>
            <person name="Grigoriev I.V."/>
            <person name="Martin F.M."/>
            <person name="Hacquard S."/>
        </authorList>
    </citation>
    <scope>NUCLEOTIDE SEQUENCE [LARGE SCALE GENOMIC DNA]</scope>
    <source>
        <strain evidence="9 10">MPI-CAGE-CH-0241</strain>
    </source>
</reference>
<comment type="similarity">
    <text evidence="1 5">Belongs to the sulfatase family.</text>
</comment>
<dbReference type="PANTHER" id="PTHR43108:SF8">
    <property type="entry name" value="SD21168P"/>
    <property type="match status" value="1"/>
</dbReference>
<comment type="catalytic activity">
    <reaction evidence="5">
        <text>an aryl sulfate + H2O = a phenol + sulfate + H(+)</text>
        <dbReference type="Rhea" id="RHEA:17261"/>
        <dbReference type="ChEBI" id="CHEBI:15377"/>
        <dbReference type="ChEBI" id="CHEBI:15378"/>
        <dbReference type="ChEBI" id="CHEBI:16189"/>
        <dbReference type="ChEBI" id="CHEBI:33853"/>
        <dbReference type="ChEBI" id="CHEBI:140317"/>
        <dbReference type="EC" id="3.1.6.1"/>
    </reaction>
</comment>
<evidence type="ECO:0000256" key="6">
    <source>
        <dbReference type="PIRSR" id="PIRSR000972-50"/>
    </source>
</evidence>
<evidence type="ECO:0000313" key="10">
    <source>
        <dbReference type="Proteomes" id="UP000777438"/>
    </source>
</evidence>
<keyword evidence="4" id="KW-0325">Glycoprotein</keyword>
<organism evidence="9 10">
    <name type="scientific">Thelonectria olida</name>
    <dbReference type="NCBI Taxonomy" id="1576542"/>
    <lineage>
        <taxon>Eukaryota</taxon>
        <taxon>Fungi</taxon>
        <taxon>Dikarya</taxon>
        <taxon>Ascomycota</taxon>
        <taxon>Pezizomycotina</taxon>
        <taxon>Sordariomycetes</taxon>
        <taxon>Hypocreomycetidae</taxon>
        <taxon>Hypocreales</taxon>
        <taxon>Nectriaceae</taxon>
        <taxon>Thelonectria</taxon>
    </lineage>
</organism>
<keyword evidence="10" id="KW-1185">Reference proteome</keyword>
<dbReference type="GO" id="GO:0008449">
    <property type="term" value="F:N-acetylglucosamine-6-sulfatase activity"/>
    <property type="evidence" value="ECO:0007669"/>
    <property type="project" value="TreeGrafter"/>
</dbReference>
<dbReference type="InterPro" id="IPR012083">
    <property type="entry name" value="Arylsulfatase"/>
</dbReference>
<dbReference type="PANTHER" id="PTHR43108">
    <property type="entry name" value="N-ACETYLGLUCOSAMINE-6-SULFATASE FAMILY MEMBER"/>
    <property type="match status" value="1"/>
</dbReference>
<protein>
    <recommendedName>
        <fullName evidence="5">Arylsulfatase</fullName>
        <shortName evidence="5">AS</shortName>
        <ecNumber evidence="5">3.1.6.1</ecNumber>
    </recommendedName>
    <alternativeName>
        <fullName evidence="5">Aryl-sulfate sulphohydrolase</fullName>
    </alternativeName>
</protein>
<keyword evidence="3 5" id="KW-0378">Hydrolase</keyword>
<dbReference type="GO" id="GO:0005539">
    <property type="term" value="F:glycosaminoglycan binding"/>
    <property type="evidence" value="ECO:0007669"/>
    <property type="project" value="TreeGrafter"/>
</dbReference>
<dbReference type="Pfam" id="PF00884">
    <property type="entry name" value="Sulfatase"/>
    <property type="match status" value="1"/>
</dbReference>
<dbReference type="Gene3D" id="3.40.720.10">
    <property type="entry name" value="Alkaline Phosphatase, subunit A"/>
    <property type="match status" value="1"/>
</dbReference>
<evidence type="ECO:0000259" key="8">
    <source>
        <dbReference type="Pfam" id="PF00884"/>
    </source>
</evidence>